<dbReference type="OrthoDB" id="9770517at2"/>
<dbReference type="AlphaFoldDB" id="A0A315ZJ23"/>
<dbReference type="PANTHER" id="PTHR30203">
    <property type="entry name" value="OUTER MEMBRANE CATION EFFLUX PROTEIN"/>
    <property type="match status" value="1"/>
</dbReference>
<keyword evidence="2" id="KW-1134">Transmembrane beta strand</keyword>
<dbReference type="InterPro" id="IPR010131">
    <property type="entry name" value="MdtP/NodT-like"/>
</dbReference>
<dbReference type="Gene3D" id="1.20.1600.10">
    <property type="entry name" value="Outer membrane efflux proteins (OEP)"/>
    <property type="match status" value="1"/>
</dbReference>
<accession>A0A315ZJ23</accession>
<dbReference type="Pfam" id="PF02321">
    <property type="entry name" value="OEP"/>
    <property type="match status" value="2"/>
</dbReference>
<dbReference type="PROSITE" id="PS51257">
    <property type="entry name" value="PROKAR_LIPOPROTEIN"/>
    <property type="match status" value="1"/>
</dbReference>
<dbReference type="Gene3D" id="2.20.200.10">
    <property type="entry name" value="Outer membrane efflux proteins (OEP)"/>
    <property type="match status" value="1"/>
</dbReference>
<reference evidence="3 4" key="1">
    <citation type="submission" date="2018-03" db="EMBL/GenBank/DDBJ databases">
        <title>Genomic Encyclopedia of Archaeal and Bacterial Type Strains, Phase II (KMG-II): from individual species to whole genera.</title>
        <authorList>
            <person name="Goeker M."/>
        </authorList>
    </citation>
    <scope>NUCLEOTIDE SEQUENCE [LARGE SCALE GENOMIC DNA]</scope>
    <source>
        <strain evidence="3 4">DSM 28229</strain>
    </source>
</reference>
<keyword evidence="2 3" id="KW-0449">Lipoprotein</keyword>
<gene>
    <name evidence="3" type="ORF">BC781_1011499</name>
</gene>
<proteinExistence type="inferred from homology"/>
<dbReference type="RefSeq" id="WP_109616542.1">
    <property type="nucleotide sequence ID" value="NZ_QGDO01000001.1"/>
</dbReference>
<dbReference type="PANTHER" id="PTHR30203:SF33">
    <property type="entry name" value="BLR4455 PROTEIN"/>
    <property type="match status" value="1"/>
</dbReference>
<name>A0A315ZJ23_SEDFL</name>
<comment type="similarity">
    <text evidence="1 2">Belongs to the outer membrane factor (OMF) (TC 1.B.17) family.</text>
</comment>
<evidence type="ECO:0000256" key="1">
    <source>
        <dbReference type="ARBA" id="ARBA00007613"/>
    </source>
</evidence>
<dbReference type="Proteomes" id="UP000245535">
    <property type="component" value="Unassembled WGS sequence"/>
</dbReference>
<keyword evidence="2" id="KW-0472">Membrane</keyword>
<evidence type="ECO:0000313" key="3">
    <source>
        <dbReference type="EMBL" id="PWJ45090.1"/>
    </source>
</evidence>
<keyword evidence="2" id="KW-0812">Transmembrane</keyword>
<organism evidence="3 4">
    <name type="scientific">Sediminitomix flava</name>
    <dbReference type="NCBI Taxonomy" id="379075"/>
    <lineage>
        <taxon>Bacteria</taxon>
        <taxon>Pseudomonadati</taxon>
        <taxon>Bacteroidota</taxon>
        <taxon>Cytophagia</taxon>
        <taxon>Cytophagales</taxon>
        <taxon>Flammeovirgaceae</taxon>
        <taxon>Sediminitomix</taxon>
    </lineage>
</organism>
<sequence>MMKSMYKYYLLLGLSAFGCRSIEQAQSSSEVLENAKSMENVEIPNSWTDLRDSENEDLAVFFDWMKDIENPQLKYLIREAWEYNADLNAVDTRIQQAEKYMTIAKSKMLPVVGASASGTLAVSNPYNAATNDRVGWGLTTPYTLAVGASWEADIWGKNRYGIESAEATRFSAEYSKEMFKQIVATQIISNWLSAVAVEQQLGVIDGLLAKQLELRELFNVQYNVGVLDEKHIIQISSEIADLQEKRESVLLANVQAKRAIETLVGRYPSGKLEISTSLPEVNSKLPTEFPLQLIEKRPDVLVAQYQVEKAFYNTKQADAARLPSLSIPLATGIGTDPTLNGVKNTPFLGLAPQLVGVIFAGGALKANVDMKDAQHKEAIAMYAKSVLNSFKDVEDALAIIETNENKIAKRLSIIEMMKEKYALSKIQYEVGNENEVTLKLQELQLLIEESKMVQLKTEKALARVQLFNALGGVYHLEKTKENKEG</sequence>
<dbReference type="EMBL" id="QGDO01000001">
    <property type="protein sequence ID" value="PWJ45090.1"/>
    <property type="molecule type" value="Genomic_DNA"/>
</dbReference>
<dbReference type="GO" id="GO:0015562">
    <property type="term" value="F:efflux transmembrane transporter activity"/>
    <property type="evidence" value="ECO:0007669"/>
    <property type="project" value="InterPro"/>
</dbReference>
<keyword evidence="2" id="KW-0564">Palmitate</keyword>
<dbReference type="GO" id="GO:0005886">
    <property type="term" value="C:plasma membrane"/>
    <property type="evidence" value="ECO:0007669"/>
    <property type="project" value="UniProtKB-SubCell"/>
</dbReference>
<comment type="caution">
    <text evidence="3">The sequence shown here is derived from an EMBL/GenBank/DDBJ whole genome shotgun (WGS) entry which is preliminary data.</text>
</comment>
<dbReference type="SUPFAM" id="SSF56954">
    <property type="entry name" value="Outer membrane efflux proteins (OEP)"/>
    <property type="match status" value="1"/>
</dbReference>
<comment type="subcellular location">
    <subcellularLocation>
        <location evidence="2">Cell membrane</location>
        <topology evidence="2">Lipid-anchor</topology>
    </subcellularLocation>
</comment>
<dbReference type="InterPro" id="IPR003423">
    <property type="entry name" value="OMP_efflux"/>
</dbReference>
<evidence type="ECO:0000313" key="4">
    <source>
        <dbReference type="Proteomes" id="UP000245535"/>
    </source>
</evidence>
<dbReference type="NCBIfam" id="TIGR01845">
    <property type="entry name" value="outer_NodT"/>
    <property type="match status" value="1"/>
</dbReference>
<evidence type="ECO:0000256" key="2">
    <source>
        <dbReference type="RuleBase" id="RU362097"/>
    </source>
</evidence>
<keyword evidence="4" id="KW-1185">Reference proteome</keyword>
<protein>
    <submittedName>
        <fullName evidence="3">NodT family efflux transporter outer membrane factor (OMF) lipoprotein</fullName>
    </submittedName>
</protein>